<evidence type="ECO:0000313" key="1">
    <source>
        <dbReference type="EMBL" id="MBM0139555.1"/>
    </source>
</evidence>
<dbReference type="EMBL" id="JAEVFO010000029">
    <property type="protein sequence ID" value="MBM0139555.1"/>
    <property type="molecule type" value="Genomic_DNA"/>
</dbReference>
<gene>
    <name evidence="1" type="ORF">JHZ66_12100</name>
</gene>
<name>A0ABS1XDP2_PSEC1</name>
<dbReference type="Proteomes" id="UP000644195">
    <property type="component" value="Unassembled WGS sequence"/>
</dbReference>
<dbReference type="RefSeq" id="WP_007252635.1">
    <property type="nucleotide sequence ID" value="NZ_CP067022.1"/>
</dbReference>
<reference evidence="1 2" key="1">
    <citation type="submission" date="2020-12" db="EMBL/GenBank/DDBJ databases">
        <title>Genome of Pca MAFF 106156.</title>
        <authorList>
            <person name="Fujikawa T."/>
            <person name="Inoue Y."/>
        </authorList>
    </citation>
    <scope>NUCLEOTIDE SEQUENCE [LARGE SCALE GENOMIC DNA]</scope>
    <source>
        <strain evidence="1 2">MAFF 106156</strain>
    </source>
</reference>
<proteinExistence type="predicted"/>
<sequence length="165" mass="18365">MTSFDPTPFLNVTPFGIRQKNAPSAPTAHAETFAQALKHATHEYGSSQCAKKSPRGGELKPKLIEHAKNAPEEAAALAKNYAYNSLNGEGVDLSDYPIIRYCATGEIVTSESSAYFQKTWGNIKIERVRLYELEHLKGTPPAEILEKILNFNDALPERFRDIANW</sequence>
<dbReference type="GeneID" id="64464264"/>
<accession>A0ABS1XDP2</accession>
<evidence type="ECO:0000313" key="2">
    <source>
        <dbReference type="Proteomes" id="UP000644195"/>
    </source>
</evidence>
<protein>
    <submittedName>
        <fullName evidence="1">Uncharacterized protein</fullName>
    </submittedName>
</protein>
<comment type="caution">
    <text evidence="1">The sequence shown here is derived from an EMBL/GenBank/DDBJ whole genome shotgun (WGS) entry which is preliminary data.</text>
</comment>
<organism evidence="1 2">
    <name type="scientific">Pseudomonas cannabina pv. alisalensis</name>
    <dbReference type="NCBI Taxonomy" id="757414"/>
    <lineage>
        <taxon>Bacteria</taxon>
        <taxon>Pseudomonadati</taxon>
        <taxon>Pseudomonadota</taxon>
        <taxon>Gammaproteobacteria</taxon>
        <taxon>Pseudomonadales</taxon>
        <taxon>Pseudomonadaceae</taxon>
        <taxon>Pseudomonas</taxon>
    </lineage>
</organism>
<keyword evidence="2" id="KW-1185">Reference proteome</keyword>